<dbReference type="InterPro" id="IPR000209">
    <property type="entry name" value="Peptidase_S8/S53_dom"/>
</dbReference>
<dbReference type="Gene3D" id="3.40.50.200">
    <property type="entry name" value="Peptidase S8/S53 domain"/>
    <property type="match status" value="1"/>
</dbReference>
<dbReference type="Pfam" id="PF22148">
    <property type="entry name" value="Fervidolysin_NPro-like"/>
    <property type="match status" value="1"/>
</dbReference>
<evidence type="ECO:0000256" key="2">
    <source>
        <dbReference type="ARBA" id="ARBA00022670"/>
    </source>
</evidence>
<dbReference type="InterPro" id="IPR023827">
    <property type="entry name" value="Peptidase_S8_Asp-AS"/>
</dbReference>
<dbReference type="Gene3D" id="2.60.40.10">
    <property type="entry name" value="Immunoglobulins"/>
    <property type="match status" value="2"/>
</dbReference>
<dbReference type="PROSITE" id="PS51892">
    <property type="entry name" value="SUBTILASE"/>
    <property type="match status" value="1"/>
</dbReference>
<dbReference type="PROSITE" id="PS00138">
    <property type="entry name" value="SUBTILASE_SER"/>
    <property type="match status" value="1"/>
</dbReference>
<keyword evidence="3 5" id="KW-0378">Hydrolase</keyword>
<dbReference type="AlphaFoldDB" id="A0A7C5ELI7"/>
<dbReference type="Pfam" id="PF17957">
    <property type="entry name" value="Big_7"/>
    <property type="match status" value="2"/>
</dbReference>
<feature type="domain" description="Fervidolysin-like N-terminal prodomain" evidence="8">
    <location>
        <begin position="70"/>
        <end position="142"/>
    </location>
</feature>
<dbReference type="InterPro" id="IPR036852">
    <property type="entry name" value="Peptidase_S8/S53_dom_sf"/>
</dbReference>
<comment type="caution">
    <text evidence="9">The sequence shown here is derived from an EMBL/GenBank/DDBJ whole genome shotgun (WGS) entry which is preliminary data.</text>
</comment>
<dbReference type="SUPFAM" id="SSF52743">
    <property type="entry name" value="Subtilisin-like"/>
    <property type="match status" value="1"/>
</dbReference>
<evidence type="ECO:0000256" key="3">
    <source>
        <dbReference type="ARBA" id="ARBA00022801"/>
    </source>
</evidence>
<keyword evidence="4 5" id="KW-0720">Serine protease</keyword>
<feature type="domain" description="Peptidase S8/S53" evidence="7">
    <location>
        <begin position="179"/>
        <end position="419"/>
    </location>
</feature>
<dbReference type="InterPro" id="IPR022398">
    <property type="entry name" value="Peptidase_S8_His-AS"/>
</dbReference>
<name>A0A7C5ELI7_9BACT</name>
<keyword evidence="2 5" id="KW-0645">Protease</keyword>
<proteinExistence type="inferred from homology"/>
<evidence type="ECO:0000256" key="5">
    <source>
        <dbReference type="PROSITE-ProRule" id="PRU01240"/>
    </source>
</evidence>
<dbReference type="InterPro" id="IPR023828">
    <property type="entry name" value="Peptidase_S8_Ser-AS"/>
</dbReference>
<accession>A0A7C5ELI7</accession>
<feature type="active site" description="Charge relay system" evidence="5">
    <location>
        <position position="186"/>
    </location>
</feature>
<dbReference type="EMBL" id="DTKJ01000028">
    <property type="protein sequence ID" value="HGZ11377.1"/>
    <property type="molecule type" value="Genomic_DNA"/>
</dbReference>
<gene>
    <name evidence="9" type="ORF">ENW48_04060</name>
</gene>
<sequence length="629" mass="65313">MAVASGKARSQFGLRVFKHSRFPPIRLTALSAKTRRYPAQGVSAMNWKRWLLVLSVALIWAGLAGNPAPAEPPAWVADQLLVTVRPGVDRGRAEGLYKAHGAAIIDEIPQIHTHLIRVPPQALEQVEQALSRRPEVEAVQKNRRHPPGLVPNDPQYASQWHLPKIAAPQAWDYLDWKPEVTVAILDSGVDPTHPDLAANLVPGYNFYSNNTNTADVYGHGTKVAGAAAAVTDNDTGVASPAYQAFIMPIRVTGTDGWAYSSTLAQGLTWAADHGARVMNMSFGSVADDKTITSAAQYAMKKGAVVVAAAGNSGAEEPVPENPYMISVSATDSSDRLCSFSSRGAYVDLAAPGSGIYSTLSGGGYGYVSGTSFSSPIVAGVAAAVLAVNPDLTPQEVEGILEETAVDLGAAGYDTSFGHGRVNAGAAVARAAGFVPPPDPDPPTCGIAAPADGATVSGTVTVSVTATDNVGVVKVELYLDGQLFATDIVAPFSFAWNTAQAADGAHTLKAVAYDAAGNSGASPAVTVTVQNQTADVTPPEAAIVDPPNGATLTKVAKVKIRARDNFQVQRVEFYVDGVLSSAASASGDTVEVQFNLNPRKLAKGPHSLSALAWDAAGNRGASPPVAVSVK</sequence>
<evidence type="ECO:0000256" key="4">
    <source>
        <dbReference type="ARBA" id="ARBA00022825"/>
    </source>
</evidence>
<dbReference type="Pfam" id="PF00082">
    <property type="entry name" value="Peptidase_S8"/>
    <property type="match status" value="1"/>
</dbReference>
<feature type="active site" description="Charge relay system" evidence="5">
    <location>
        <position position="371"/>
    </location>
</feature>
<evidence type="ECO:0000256" key="1">
    <source>
        <dbReference type="ARBA" id="ARBA00011073"/>
    </source>
</evidence>
<evidence type="ECO:0000313" key="9">
    <source>
        <dbReference type="EMBL" id="HGZ11377.1"/>
    </source>
</evidence>
<dbReference type="InterPro" id="IPR015500">
    <property type="entry name" value="Peptidase_S8_subtilisin-rel"/>
</dbReference>
<evidence type="ECO:0000259" key="8">
    <source>
        <dbReference type="Pfam" id="PF22148"/>
    </source>
</evidence>
<dbReference type="GO" id="GO:0006508">
    <property type="term" value="P:proteolysis"/>
    <property type="evidence" value="ECO:0007669"/>
    <property type="project" value="UniProtKB-KW"/>
</dbReference>
<reference evidence="9" key="1">
    <citation type="journal article" date="2020" name="mSystems">
        <title>Genome- and Community-Level Interaction Insights into Carbon Utilization and Element Cycling Functions of Hydrothermarchaeota in Hydrothermal Sediment.</title>
        <authorList>
            <person name="Zhou Z."/>
            <person name="Liu Y."/>
            <person name="Xu W."/>
            <person name="Pan J."/>
            <person name="Luo Z.H."/>
            <person name="Li M."/>
        </authorList>
    </citation>
    <scope>NUCLEOTIDE SEQUENCE [LARGE SCALE GENOMIC DNA]</scope>
    <source>
        <strain evidence="9">SpSt-853</strain>
    </source>
</reference>
<organism evidence="9">
    <name type="scientific">Desulfobacca acetoxidans</name>
    <dbReference type="NCBI Taxonomy" id="60893"/>
    <lineage>
        <taxon>Bacteria</taxon>
        <taxon>Pseudomonadati</taxon>
        <taxon>Thermodesulfobacteriota</taxon>
        <taxon>Desulfobaccia</taxon>
        <taxon>Desulfobaccales</taxon>
        <taxon>Desulfobaccaceae</taxon>
        <taxon>Desulfobacca</taxon>
    </lineage>
</organism>
<dbReference type="GO" id="GO:0004252">
    <property type="term" value="F:serine-type endopeptidase activity"/>
    <property type="evidence" value="ECO:0007669"/>
    <property type="project" value="UniProtKB-UniRule"/>
</dbReference>
<feature type="active site" description="Charge relay system" evidence="5">
    <location>
        <position position="219"/>
    </location>
</feature>
<comment type="similarity">
    <text evidence="1 5 6">Belongs to the peptidase S8 family.</text>
</comment>
<dbReference type="PROSITE" id="PS00137">
    <property type="entry name" value="SUBTILASE_HIS"/>
    <property type="match status" value="1"/>
</dbReference>
<dbReference type="InterPro" id="IPR013783">
    <property type="entry name" value="Ig-like_fold"/>
</dbReference>
<dbReference type="PIRSF" id="PIRSF037901">
    <property type="entry name" value="Subtilisin_rel_Nmul_A1891"/>
    <property type="match status" value="1"/>
</dbReference>
<dbReference type="PANTHER" id="PTHR43806">
    <property type="entry name" value="PEPTIDASE S8"/>
    <property type="match status" value="1"/>
</dbReference>
<dbReference type="PROSITE" id="PS00136">
    <property type="entry name" value="SUBTILASE_ASP"/>
    <property type="match status" value="1"/>
</dbReference>
<dbReference type="InterPro" id="IPR017315">
    <property type="entry name" value="Pep_S8A_subtilisin_pbac-2"/>
</dbReference>
<dbReference type="PANTHER" id="PTHR43806:SF11">
    <property type="entry name" value="CEREVISIN-RELATED"/>
    <property type="match status" value="1"/>
</dbReference>
<evidence type="ECO:0000256" key="6">
    <source>
        <dbReference type="RuleBase" id="RU003355"/>
    </source>
</evidence>
<dbReference type="InterPro" id="IPR050131">
    <property type="entry name" value="Peptidase_S8_subtilisin-like"/>
</dbReference>
<dbReference type="PRINTS" id="PR00723">
    <property type="entry name" value="SUBTILISIN"/>
</dbReference>
<evidence type="ECO:0000259" key="7">
    <source>
        <dbReference type="Pfam" id="PF00082"/>
    </source>
</evidence>
<protein>
    <submittedName>
        <fullName evidence="9">Peptidase S8</fullName>
    </submittedName>
</protein>
<dbReference type="InterPro" id="IPR054399">
    <property type="entry name" value="Fervidolysin-like_N_prodom"/>
</dbReference>